<dbReference type="PANTHER" id="PTHR13887">
    <property type="entry name" value="GLUTATHIONE S-TRANSFERASE KAPPA"/>
    <property type="match status" value="1"/>
</dbReference>
<keyword evidence="10" id="KW-1185">Reference proteome</keyword>
<comment type="caution">
    <text evidence="9">The sequence shown here is derived from an EMBL/GenBank/DDBJ whole genome shotgun (WGS) entry which is preliminary data.</text>
</comment>
<evidence type="ECO:0000313" key="9">
    <source>
        <dbReference type="EMBL" id="MFD1019119.1"/>
    </source>
</evidence>
<dbReference type="EMBL" id="JBHTKL010000002">
    <property type="protein sequence ID" value="MFD1019119.1"/>
    <property type="molecule type" value="Genomic_DNA"/>
</dbReference>
<name>A0ABW3L3F1_9BACI</name>
<accession>A0ABW3L3F1</accession>
<sequence length="229" mass="25972">MAEHKKGNMKFIVLLTVFVIGLLTVLVVFNNKEKQEEVSESTSENEAISTENQPTLGDADAPVQIVEFGDYKCPSCKAWSEQVYPQLKKDFIDTGDAQFTYVNVLFHGEESFLAAKGGEAVYQLAPESFWEFSKNLYANQPESHDEQWVTEELLLEVAKESVEGLDEEKFKENLSSDAVEEAVNVDNGLVEQYDIQLTPTVMINGRILENPFDYEKIKSVIEEELEDRQ</sequence>
<evidence type="ECO:0000313" key="10">
    <source>
        <dbReference type="Proteomes" id="UP001596990"/>
    </source>
</evidence>
<feature type="compositionally biased region" description="Polar residues" evidence="6">
    <location>
        <begin position="40"/>
        <end position="55"/>
    </location>
</feature>
<dbReference type="RefSeq" id="WP_386058441.1">
    <property type="nucleotide sequence ID" value="NZ_JBHTKL010000002.1"/>
</dbReference>
<reference evidence="10" key="1">
    <citation type="journal article" date="2019" name="Int. J. Syst. Evol. Microbiol.">
        <title>The Global Catalogue of Microorganisms (GCM) 10K type strain sequencing project: providing services to taxonomists for standard genome sequencing and annotation.</title>
        <authorList>
            <consortium name="The Broad Institute Genomics Platform"/>
            <consortium name="The Broad Institute Genome Sequencing Center for Infectious Disease"/>
            <person name="Wu L."/>
            <person name="Ma J."/>
        </authorList>
    </citation>
    <scope>NUCLEOTIDE SEQUENCE [LARGE SCALE GENOMIC DNA]</scope>
    <source>
        <strain evidence="10">CCUG 56607</strain>
    </source>
</reference>
<evidence type="ECO:0000256" key="1">
    <source>
        <dbReference type="ARBA" id="ARBA00005791"/>
    </source>
</evidence>
<keyword evidence="4" id="KW-1015">Disulfide bond</keyword>
<protein>
    <submittedName>
        <fullName evidence="9">DsbA family protein</fullName>
    </submittedName>
</protein>
<dbReference type="SUPFAM" id="SSF52833">
    <property type="entry name" value="Thioredoxin-like"/>
    <property type="match status" value="1"/>
</dbReference>
<evidence type="ECO:0000256" key="5">
    <source>
        <dbReference type="ARBA" id="ARBA00023284"/>
    </source>
</evidence>
<dbReference type="PANTHER" id="PTHR13887:SF14">
    <property type="entry name" value="DISULFIDE BOND FORMATION PROTEIN D"/>
    <property type="match status" value="1"/>
</dbReference>
<dbReference type="Proteomes" id="UP001596990">
    <property type="component" value="Unassembled WGS sequence"/>
</dbReference>
<evidence type="ECO:0000259" key="8">
    <source>
        <dbReference type="PROSITE" id="PS51352"/>
    </source>
</evidence>
<comment type="similarity">
    <text evidence="1">Belongs to the thioredoxin family. DsbA subfamily.</text>
</comment>
<feature type="region of interest" description="Disordered" evidence="6">
    <location>
        <begin position="37"/>
        <end position="57"/>
    </location>
</feature>
<evidence type="ECO:0000256" key="2">
    <source>
        <dbReference type="ARBA" id="ARBA00022729"/>
    </source>
</evidence>
<evidence type="ECO:0000256" key="7">
    <source>
        <dbReference type="SAM" id="Phobius"/>
    </source>
</evidence>
<dbReference type="Pfam" id="PF13462">
    <property type="entry name" value="Thioredoxin_4"/>
    <property type="match status" value="1"/>
</dbReference>
<proteinExistence type="inferred from homology"/>
<feature type="domain" description="Thioredoxin" evidence="8">
    <location>
        <begin position="29"/>
        <end position="226"/>
    </location>
</feature>
<keyword evidence="7" id="KW-1133">Transmembrane helix</keyword>
<evidence type="ECO:0000256" key="6">
    <source>
        <dbReference type="SAM" id="MobiDB-lite"/>
    </source>
</evidence>
<feature type="transmembrane region" description="Helical" evidence="7">
    <location>
        <begin position="12"/>
        <end position="29"/>
    </location>
</feature>
<keyword evidence="5" id="KW-0676">Redox-active center</keyword>
<dbReference type="InterPro" id="IPR036249">
    <property type="entry name" value="Thioredoxin-like_sf"/>
</dbReference>
<dbReference type="InterPro" id="IPR013766">
    <property type="entry name" value="Thioredoxin_domain"/>
</dbReference>
<evidence type="ECO:0000256" key="3">
    <source>
        <dbReference type="ARBA" id="ARBA00023002"/>
    </source>
</evidence>
<evidence type="ECO:0000256" key="4">
    <source>
        <dbReference type="ARBA" id="ARBA00023157"/>
    </source>
</evidence>
<keyword evidence="7" id="KW-0472">Membrane</keyword>
<dbReference type="Gene3D" id="3.40.30.10">
    <property type="entry name" value="Glutaredoxin"/>
    <property type="match status" value="1"/>
</dbReference>
<dbReference type="PROSITE" id="PS51352">
    <property type="entry name" value="THIOREDOXIN_2"/>
    <property type="match status" value="1"/>
</dbReference>
<gene>
    <name evidence="9" type="ORF">ACFQ2J_07935</name>
</gene>
<keyword evidence="2" id="KW-0732">Signal</keyword>
<keyword evidence="7" id="KW-0812">Transmembrane</keyword>
<organism evidence="9 10">
    <name type="scientific">Thalassobacillus hwangdonensis</name>
    <dbReference type="NCBI Taxonomy" id="546108"/>
    <lineage>
        <taxon>Bacteria</taxon>
        <taxon>Bacillati</taxon>
        <taxon>Bacillota</taxon>
        <taxon>Bacilli</taxon>
        <taxon>Bacillales</taxon>
        <taxon>Bacillaceae</taxon>
        <taxon>Thalassobacillus</taxon>
    </lineage>
</organism>
<dbReference type="InterPro" id="IPR012336">
    <property type="entry name" value="Thioredoxin-like_fold"/>
</dbReference>
<keyword evidence="3" id="KW-0560">Oxidoreductase</keyword>